<comment type="caution">
    <text evidence="2">The sequence shown here is derived from an EMBL/GenBank/DDBJ whole genome shotgun (WGS) entry which is preliminary data.</text>
</comment>
<organism evidence="2 3">
    <name type="scientific">Chytriomyces confervae</name>
    <dbReference type="NCBI Taxonomy" id="246404"/>
    <lineage>
        <taxon>Eukaryota</taxon>
        <taxon>Fungi</taxon>
        <taxon>Fungi incertae sedis</taxon>
        <taxon>Chytridiomycota</taxon>
        <taxon>Chytridiomycota incertae sedis</taxon>
        <taxon>Chytridiomycetes</taxon>
        <taxon>Chytridiales</taxon>
        <taxon>Chytriomycetaceae</taxon>
        <taxon>Chytriomyces</taxon>
    </lineage>
</organism>
<keyword evidence="3" id="KW-1185">Reference proteome</keyword>
<protein>
    <submittedName>
        <fullName evidence="2">Uncharacterized protein</fullName>
    </submittedName>
</protein>
<evidence type="ECO:0000256" key="1">
    <source>
        <dbReference type="SAM" id="SignalP"/>
    </source>
</evidence>
<dbReference type="EMBL" id="QEAP01000275">
    <property type="protein sequence ID" value="TPX70758.1"/>
    <property type="molecule type" value="Genomic_DNA"/>
</dbReference>
<feature type="chain" id="PRO_5021305146" evidence="1">
    <location>
        <begin position="22"/>
        <end position="196"/>
    </location>
</feature>
<dbReference type="Proteomes" id="UP000320333">
    <property type="component" value="Unassembled WGS sequence"/>
</dbReference>
<dbReference type="AlphaFoldDB" id="A0A507F5V0"/>
<accession>A0A507F5V0</accession>
<reference evidence="2 3" key="1">
    <citation type="journal article" date="2019" name="Sci. Rep.">
        <title>Comparative genomics of chytrid fungi reveal insights into the obligate biotrophic and pathogenic lifestyle of Synchytrium endobioticum.</title>
        <authorList>
            <person name="van de Vossenberg B.T.L.H."/>
            <person name="Warris S."/>
            <person name="Nguyen H.D.T."/>
            <person name="van Gent-Pelzer M.P.E."/>
            <person name="Joly D.L."/>
            <person name="van de Geest H.C."/>
            <person name="Bonants P.J.M."/>
            <person name="Smith D.S."/>
            <person name="Levesque C.A."/>
            <person name="van der Lee T.A.J."/>
        </authorList>
    </citation>
    <scope>NUCLEOTIDE SEQUENCE [LARGE SCALE GENOMIC DNA]</scope>
    <source>
        <strain evidence="2 3">CBS 675.73</strain>
    </source>
</reference>
<feature type="signal peptide" evidence="1">
    <location>
        <begin position="1"/>
        <end position="21"/>
    </location>
</feature>
<evidence type="ECO:0000313" key="3">
    <source>
        <dbReference type="Proteomes" id="UP000320333"/>
    </source>
</evidence>
<proteinExistence type="predicted"/>
<sequence>MQFTFSATTAAILMGAVSVAAQISFPSVCANECSLFGSVLIAKCVMTPLSTNSMETSAKIATCFCDQYGAGSGQTCVACIGNQPSLAGKASTVLFTTLATQCTNPNDLTYTAAAATIDPIVRDAVVQNVVVAGSNAAGTGTGTGMGGGMGGNSSSRVVASVVPKTTTPASSWAVSRWAGSAEAFGAVAGVVVVAFL</sequence>
<dbReference type="OrthoDB" id="2150410at2759"/>
<name>A0A507F5V0_9FUNG</name>
<evidence type="ECO:0000313" key="2">
    <source>
        <dbReference type="EMBL" id="TPX70758.1"/>
    </source>
</evidence>
<gene>
    <name evidence="2" type="ORF">CcCBS67573_g06431</name>
</gene>
<keyword evidence="1" id="KW-0732">Signal</keyword>